<comment type="similarity">
    <text evidence="2 12 14">Belongs to the FKBP-type PPIase family. Tig subfamily.</text>
</comment>
<evidence type="ECO:0000256" key="13">
    <source>
        <dbReference type="PROSITE-ProRule" id="PRU00277"/>
    </source>
</evidence>
<dbReference type="EC" id="5.2.1.8" evidence="3 12"/>
<comment type="function">
    <text evidence="10 12">Involved in protein export. Acts as a chaperone by maintaining the newly synthesized protein in an open conformation. Functions as a peptidyl-prolyl cis-trans isomerase.</text>
</comment>
<gene>
    <name evidence="12 17" type="primary">tig</name>
    <name evidence="17" type="ORF">LKD37_09370</name>
</gene>
<dbReference type="Gene3D" id="3.10.50.40">
    <property type="match status" value="1"/>
</dbReference>
<dbReference type="Gene3D" id="3.30.70.1050">
    <property type="entry name" value="Trigger factor ribosome-binding domain"/>
    <property type="match status" value="1"/>
</dbReference>
<comment type="subcellular location">
    <subcellularLocation>
        <location evidence="12">Cytoplasm</location>
    </subcellularLocation>
    <text evidence="12">About half TF is bound to the ribosome near the polypeptide exit tunnel while the other half is free in the cytoplasm.</text>
</comment>
<comment type="catalytic activity">
    <reaction evidence="1 12 13">
        <text>[protein]-peptidylproline (omega=180) = [protein]-peptidylproline (omega=0)</text>
        <dbReference type="Rhea" id="RHEA:16237"/>
        <dbReference type="Rhea" id="RHEA-COMP:10747"/>
        <dbReference type="Rhea" id="RHEA-COMP:10748"/>
        <dbReference type="ChEBI" id="CHEBI:83833"/>
        <dbReference type="ChEBI" id="CHEBI:83834"/>
        <dbReference type="EC" id="5.2.1.8"/>
    </reaction>
</comment>
<evidence type="ECO:0000256" key="10">
    <source>
        <dbReference type="ARBA" id="ARBA00024849"/>
    </source>
</evidence>
<dbReference type="SUPFAM" id="SSF102735">
    <property type="entry name" value="Trigger factor ribosome-binding domain"/>
    <property type="match status" value="1"/>
</dbReference>
<dbReference type="PANTHER" id="PTHR30560">
    <property type="entry name" value="TRIGGER FACTOR CHAPERONE AND PEPTIDYL-PROLYL CIS/TRANS ISOMERASE"/>
    <property type="match status" value="1"/>
</dbReference>
<evidence type="ECO:0000256" key="15">
    <source>
        <dbReference type="SAM" id="Coils"/>
    </source>
</evidence>
<comment type="domain">
    <text evidence="12">Consists of 3 domains; the N-terminus binds the ribosome, the middle domain has PPIase activity, while the C-terminus has intrinsic chaperone activity on its own.</text>
</comment>
<keyword evidence="6 12" id="KW-0697">Rotamase</keyword>
<dbReference type="SUPFAM" id="SSF109998">
    <property type="entry name" value="Triger factor/SurA peptide-binding domain-like"/>
    <property type="match status" value="1"/>
</dbReference>
<comment type="caution">
    <text evidence="17">The sequence shown here is derived from an EMBL/GenBank/DDBJ whole genome shotgun (WGS) entry which is preliminary data.</text>
</comment>
<evidence type="ECO:0000256" key="1">
    <source>
        <dbReference type="ARBA" id="ARBA00000971"/>
    </source>
</evidence>
<evidence type="ECO:0000256" key="4">
    <source>
        <dbReference type="ARBA" id="ARBA00016902"/>
    </source>
</evidence>
<keyword evidence="12" id="KW-0963">Cytoplasm</keyword>
<evidence type="ECO:0000256" key="9">
    <source>
        <dbReference type="ARBA" id="ARBA00023306"/>
    </source>
</evidence>
<dbReference type="NCBIfam" id="TIGR00115">
    <property type="entry name" value="tig"/>
    <property type="match status" value="1"/>
</dbReference>
<keyword evidence="8 12" id="KW-0413">Isomerase</keyword>
<proteinExistence type="inferred from homology"/>
<dbReference type="GO" id="GO:0043335">
    <property type="term" value="P:protein unfolding"/>
    <property type="evidence" value="ECO:0007669"/>
    <property type="project" value="TreeGrafter"/>
</dbReference>
<dbReference type="PROSITE" id="PS50059">
    <property type="entry name" value="FKBP_PPIASE"/>
    <property type="match status" value="1"/>
</dbReference>
<keyword evidence="9 12" id="KW-0131">Cell cycle</keyword>
<dbReference type="Pfam" id="PF05697">
    <property type="entry name" value="Trigger_N"/>
    <property type="match status" value="1"/>
</dbReference>
<dbReference type="AlphaFoldDB" id="A0AAE3DFW7"/>
<evidence type="ECO:0000259" key="16">
    <source>
        <dbReference type="PROSITE" id="PS50059"/>
    </source>
</evidence>
<dbReference type="Pfam" id="PF00254">
    <property type="entry name" value="FKBP_C"/>
    <property type="match status" value="1"/>
</dbReference>
<sequence length="444" mass="49218">MSVKSCEKLDKSKVALTIEADAAAFEAAINKAYLQQRSKISVPGFRPGKAPRKMIESMYGAEVFYEEAVNILLPDAYEAAVKEQELKVVGYPEVELESCGKDGVVFKCTVAVYPEVTLGQYKGLEAPKAEVNVTDEDVDNRLNEMADRNSRLVSVEREIQKGDTADIDFEGFDNGVAFDGGKGENFDLEIGSGSFVPGFEDQLVGMKAGEEKDIDITFPENYNPELAGKPVVFHVKVNEVKHKEVPAIDDEFAKDVSEFDTLDELKADTRKQLTDDREAAAQRAFEDALMQKVADGIQADIPDEMVDVQAQQMMENFQQQLAAQGIPFDQYLKMTNTTEDDFKKQAHEPALQQVRMDLAVAALVKAEELEATAEEIEAEMKSVADKYGMDLDTIKKYLPEADVREQVLRSKAIKAVADAAVAVAPVVEETKEEAKQEEEKKDEE</sequence>
<evidence type="ECO:0000313" key="18">
    <source>
        <dbReference type="Proteomes" id="UP001199319"/>
    </source>
</evidence>
<evidence type="ECO:0000256" key="3">
    <source>
        <dbReference type="ARBA" id="ARBA00013194"/>
    </source>
</evidence>
<reference evidence="17" key="1">
    <citation type="submission" date="2021-10" db="EMBL/GenBank/DDBJ databases">
        <title>Anaerobic single-cell dispensing facilitates the cultivation of human gut bacteria.</title>
        <authorList>
            <person name="Afrizal A."/>
        </authorList>
    </citation>
    <scope>NUCLEOTIDE SEQUENCE</scope>
    <source>
        <strain evidence="17">CLA-AA-H272</strain>
    </source>
</reference>
<dbReference type="RefSeq" id="WP_302928963.1">
    <property type="nucleotide sequence ID" value="NZ_JAJEPW010000025.1"/>
</dbReference>
<keyword evidence="18" id="KW-1185">Reference proteome</keyword>
<dbReference type="GO" id="GO:0005737">
    <property type="term" value="C:cytoplasm"/>
    <property type="evidence" value="ECO:0007669"/>
    <property type="project" value="UniProtKB-SubCell"/>
</dbReference>
<keyword evidence="15" id="KW-0175">Coiled coil</keyword>
<dbReference type="InterPro" id="IPR001179">
    <property type="entry name" value="PPIase_FKBP_dom"/>
</dbReference>
<dbReference type="Proteomes" id="UP001199319">
    <property type="component" value="Unassembled WGS sequence"/>
</dbReference>
<evidence type="ECO:0000313" key="17">
    <source>
        <dbReference type="EMBL" id="MCC2129724.1"/>
    </source>
</evidence>
<dbReference type="Pfam" id="PF05698">
    <property type="entry name" value="Trigger_C"/>
    <property type="match status" value="1"/>
</dbReference>
<evidence type="ECO:0000256" key="5">
    <source>
        <dbReference type="ARBA" id="ARBA00022618"/>
    </source>
</evidence>
<dbReference type="GO" id="GO:0003755">
    <property type="term" value="F:peptidyl-prolyl cis-trans isomerase activity"/>
    <property type="evidence" value="ECO:0007669"/>
    <property type="project" value="UniProtKB-UniRule"/>
</dbReference>
<evidence type="ECO:0000256" key="8">
    <source>
        <dbReference type="ARBA" id="ARBA00023235"/>
    </source>
</evidence>
<dbReference type="PANTHER" id="PTHR30560:SF3">
    <property type="entry name" value="TRIGGER FACTOR-LIKE PROTEIN TIG, CHLOROPLASTIC"/>
    <property type="match status" value="1"/>
</dbReference>
<evidence type="ECO:0000256" key="2">
    <source>
        <dbReference type="ARBA" id="ARBA00005464"/>
    </source>
</evidence>
<dbReference type="GO" id="GO:0044183">
    <property type="term" value="F:protein folding chaperone"/>
    <property type="evidence" value="ECO:0007669"/>
    <property type="project" value="TreeGrafter"/>
</dbReference>
<dbReference type="GO" id="GO:0043022">
    <property type="term" value="F:ribosome binding"/>
    <property type="evidence" value="ECO:0007669"/>
    <property type="project" value="TreeGrafter"/>
</dbReference>
<dbReference type="PIRSF" id="PIRSF003095">
    <property type="entry name" value="Trigger_factor"/>
    <property type="match status" value="1"/>
</dbReference>
<dbReference type="InterPro" id="IPR008881">
    <property type="entry name" value="Trigger_fac_ribosome-bd_bac"/>
</dbReference>
<dbReference type="SUPFAM" id="SSF54534">
    <property type="entry name" value="FKBP-like"/>
    <property type="match status" value="1"/>
</dbReference>
<keyword evidence="5 12" id="KW-0132">Cell division</keyword>
<feature type="domain" description="PPIase FKBP-type" evidence="16">
    <location>
        <begin position="162"/>
        <end position="251"/>
    </location>
</feature>
<dbReference type="InterPro" id="IPR027304">
    <property type="entry name" value="Trigger_fact/SurA_dom_sf"/>
</dbReference>
<dbReference type="InterPro" id="IPR005215">
    <property type="entry name" value="Trig_fac"/>
</dbReference>
<evidence type="ECO:0000256" key="7">
    <source>
        <dbReference type="ARBA" id="ARBA00023186"/>
    </source>
</evidence>
<evidence type="ECO:0000256" key="11">
    <source>
        <dbReference type="ARBA" id="ARBA00029986"/>
    </source>
</evidence>
<dbReference type="GO" id="GO:0051083">
    <property type="term" value="P:'de novo' cotranslational protein folding"/>
    <property type="evidence" value="ECO:0007669"/>
    <property type="project" value="TreeGrafter"/>
</dbReference>
<evidence type="ECO:0000256" key="6">
    <source>
        <dbReference type="ARBA" id="ARBA00023110"/>
    </source>
</evidence>
<dbReference type="FunFam" id="3.10.50.40:FF:000001">
    <property type="entry name" value="Trigger factor"/>
    <property type="match status" value="1"/>
</dbReference>
<dbReference type="EMBL" id="JAJEPW010000025">
    <property type="protein sequence ID" value="MCC2129724.1"/>
    <property type="molecule type" value="Genomic_DNA"/>
</dbReference>
<dbReference type="HAMAP" id="MF_00303">
    <property type="entry name" value="Trigger_factor_Tig"/>
    <property type="match status" value="1"/>
</dbReference>
<dbReference type="InterPro" id="IPR008880">
    <property type="entry name" value="Trigger_fac_C"/>
</dbReference>
<feature type="coiled-coil region" evidence="15">
    <location>
        <begin position="359"/>
        <end position="386"/>
    </location>
</feature>
<organism evidence="17 18">
    <name type="scientific">Brotocaccenecus cirricatena</name>
    <dbReference type="NCBI Taxonomy" id="3064195"/>
    <lineage>
        <taxon>Bacteria</taxon>
        <taxon>Bacillati</taxon>
        <taxon>Bacillota</taxon>
        <taxon>Clostridia</taxon>
        <taxon>Eubacteriales</taxon>
        <taxon>Oscillospiraceae</taxon>
        <taxon>Brotocaccenecus</taxon>
    </lineage>
</organism>
<protein>
    <recommendedName>
        <fullName evidence="4 12">Trigger factor</fullName>
        <shortName evidence="12">TF</shortName>
        <ecNumber evidence="3 12">5.2.1.8</ecNumber>
    </recommendedName>
    <alternativeName>
        <fullName evidence="11 12">PPIase</fullName>
    </alternativeName>
</protein>
<dbReference type="InterPro" id="IPR037041">
    <property type="entry name" value="Trigger_fac_C_sf"/>
</dbReference>
<dbReference type="InterPro" id="IPR036611">
    <property type="entry name" value="Trigger_fac_ribosome-bd_sf"/>
</dbReference>
<dbReference type="GO" id="GO:0051301">
    <property type="term" value="P:cell division"/>
    <property type="evidence" value="ECO:0007669"/>
    <property type="project" value="UniProtKB-KW"/>
</dbReference>
<name>A0AAE3DFW7_9FIRM</name>
<evidence type="ECO:0000256" key="14">
    <source>
        <dbReference type="RuleBase" id="RU003914"/>
    </source>
</evidence>
<accession>A0AAE3DFW7</accession>
<evidence type="ECO:0000256" key="12">
    <source>
        <dbReference type="HAMAP-Rule" id="MF_00303"/>
    </source>
</evidence>
<dbReference type="Gene3D" id="1.10.3120.10">
    <property type="entry name" value="Trigger factor, C-terminal domain"/>
    <property type="match status" value="1"/>
</dbReference>
<dbReference type="GO" id="GO:0015031">
    <property type="term" value="P:protein transport"/>
    <property type="evidence" value="ECO:0007669"/>
    <property type="project" value="UniProtKB-UniRule"/>
</dbReference>
<keyword evidence="7 12" id="KW-0143">Chaperone</keyword>
<dbReference type="InterPro" id="IPR046357">
    <property type="entry name" value="PPIase_dom_sf"/>
</dbReference>